<protein>
    <submittedName>
        <fullName evidence="1">Uncharacterized protein</fullName>
    </submittedName>
</protein>
<dbReference type="EMBL" id="JACCJB010000012">
    <property type="protein sequence ID" value="KAF6222074.1"/>
    <property type="molecule type" value="Genomic_DNA"/>
</dbReference>
<reference evidence="1 2" key="1">
    <citation type="journal article" date="2020" name="Genomics">
        <title>Complete, high-quality genomes from long-read metagenomic sequencing of two wolf lichen thalli reveals enigmatic genome architecture.</title>
        <authorList>
            <person name="McKenzie S.K."/>
            <person name="Walston R.F."/>
            <person name="Allen J.L."/>
        </authorList>
    </citation>
    <scope>NUCLEOTIDE SEQUENCE [LARGE SCALE GENOMIC DNA]</scope>
    <source>
        <strain evidence="1">WasteWater1</strain>
    </source>
</reference>
<keyword evidence="2" id="KW-1185">Reference proteome</keyword>
<accession>A0A8H6CEQ0</accession>
<dbReference type="GeneID" id="59329576"/>
<dbReference type="AlphaFoldDB" id="A0A8H6CEQ0"/>
<organism evidence="1 2">
    <name type="scientific">Letharia lupina</name>
    <dbReference type="NCBI Taxonomy" id="560253"/>
    <lineage>
        <taxon>Eukaryota</taxon>
        <taxon>Fungi</taxon>
        <taxon>Dikarya</taxon>
        <taxon>Ascomycota</taxon>
        <taxon>Pezizomycotina</taxon>
        <taxon>Lecanoromycetes</taxon>
        <taxon>OSLEUM clade</taxon>
        <taxon>Lecanoromycetidae</taxon>
        <taxon>Lecanorales</taxon>
        <taxon>Lecanorineae</taxon>
        <taxon>Parmeliaceae</taxon>
        <taxon>Letharia</taxon>
    </lineage>
</organism>
<name>A0A8H6CEQ0_9LECA</name>
<dbReference type="Proteomes" id="UP000593566">
    <property type="component" value="Unassembled WGS sequence"/>
</dbReference>
<evidence type="ECO:0000313" key="2">
    <source>
        <dbReference type="Proteomes" id="UP000593566"/>
    </source>
</evidence>
<dbReference type="RefSeq" id="XP_037151509.1">
    <property type="nucleotide sequence ID" value="XM_037292090.1"/>
</dbReference>
<comment type="caution">
    <text evidence="1">The sequence shown here is derived from an EMBL/GenBank/DDBJ whole genome shotgun (WGS) entry which is preliminary data.</text>
</comment>
<gene>
    <name evidence="1" type="ORF">HO133_001160</name>
</gene>
<evidence type="ECO:0000313" key="1">
    <source>
        <dbReference type="EMBL" id="KAF6222074.1"/>
    </source>
</evidence>
<proteinExistence type="predicted"/>
<sequence length="172" mass="19058">MAALNTKSRANYEEWLESIDDNELKSFVFANTAAEVEFGSDDFKLVYSGVSEGEPVDCHMIEARVNGKTKDKQLKKFVKTTGSLAKIRTCLAFALFPRATADYCLGNYVREALQASPVKDKVVVNKVHVQLSPSVEWEGDQPLAEVGTPPFVFEKIPFPGYKVDGTTRGCKK</sequence>